<evidence type="ECO:0000313" key="2">
    <source>
        <dbReference type="EMBL" id="KAF5914374.1"/>
    </source>
</evidence>
<dbReference type="AlphaFoldDB" id="A0A7J7EFJ9"/>
<dbReference type="EMBL" id="JACDTQ010003306">
    <property type="protein sequence ID" value="KAF5914374.1"/>
    <property type="molecule type" value="Genomic_DNA"/>
</dbReference>
<feature type="region of interest" description="Disordered" evidence="1">
    <location>
        <begin position="75"/>
        <end position="221"/>
    </location>
</feature>
<proteinExistence type="predicted"/>
<evidence type="ECO:0000256" key="1">
    <source>
        <dbReference type="SAM" id="MobiDB-lite"/>
    </source>
</evidence>
<reference evidence="2 3" key="1">
    <citation type="journal article" date="2020" name="Mol. Biol. Evol.">
        <title>Interspecific Gene Flow and the Evolution of Specialization in Black and White Rhinoceros.</title>
        <authorList>
            <person name="Moodley Y."/>
            <person name="Westbury M.V."/>
            <person name="Russo I.M."/>
            <person name="Gopalakrishnan S."/>
            <person name="Rakotoarivelo A."/>
            <person name="Olsen R.A."/>
            <person name="Prost S."/>
            <person name="Tunstall T."/>
            <person name="Ryder O.A."/>
            <person name="Dalen L."/>
            <person name="Bruford M.W."/>
        </authorList>
    </citation>
    <scope>NUCLEOTIDE SEQUENCE [LARGE SCALE GENOMIC DNA]</scope>
    <source>
        <strain evidence="2">SBR-YM</strain>
        <tissue evidence="2">Skin</tissue>
    </source>
</reference>
<feature type="compositionally biased region" description="Gly residues" evidence="1">
    <location>
        <begin position="199"/>
        <end position="221"/>
    </location>
</feature>
<feature type="compositionally biased region" description="Pro residues" evidence="1">
    <location>
        <begin position="46"/>
        <end position="61"/>
    </location>
</feature>
<keyword evidence="3" id="KW-1185">Reference proteome</keyword>
<accession>A0A7J7EFJ9</accession>
<name>A0A7J7EFJ9_DICBM</name>
<organism evidence="2 3">
    <name type="scientific">Diceros bicornis minor</name>
    <name type="common">South-central black rhinoceros</name>
    <dbReference type="NCBI Taxonomy" id="77932"/>
    <lineage>
        <taxon>Eukaryota</taxon>
        <taxon>Metazoa</taxon>
        <taxon>Chordata</taxon>
        <taxon>Craniata</taxon>
        <taxon>Vertebrata</taxon>
        <taxon>Euteleostomi</taxon>
        <taxon>Mammalia</taxon>
        <taxon>Eutheria</taxon>
        <taxon>Laurasiatheria</taxon>
        <taxon>Perissodactyla</taxon>
        <taxon>Rhinocerotidae</taxon>
        <taxon>Diceros</taxon>
    </lineage>
</organism>
<protein>
    <submittedName>
        <fullName evidence="2">Uncharacterized protein</fullName>
    </submittedName>
</protein>
<sequence length="221" mass="22314">MMDQTSHQPFFLGGPGDLACWPCCPNGGTEVQGGLGPGSRSDSPPASSPQPPPTAQGPPCQPSFFILSRICSNAPRPESSLGPAPDYANKALRGPAPRGMQIRRLETPPLGRPRSLRGAGGTALGLSISPSAHRAGCLSVRPAAPGLSRRSRGSGGGSLDPVRGRGVGRPLHPLSRTPDPRSVCLSGRGSVPCRSSAGRGRGGGELGLGEGSVGRGPQPGS</sequence>
<gene>
    <name evidence="2" type="ORF">HPG69_000485</name>
</gene>
<dbReference type="Proteomes" id="UP000551758">
    <property type="component" value="Unassembled WGS sequence"/>
</dbReference>
<feature type="region of interest" description="Disordered" evidence="1">
    <location>
        <begin position="31"/>
        <end position="63"/>
    </location>
</feature>
<evidence type="ECO:0000313" key="3">
    <source>
        <dbReference type="Proteomes" id="UP000551758"/>
    </source>
</evidence>
<comment type="caution">
    <text evidence="2">The sequence shown here is derived from an EMBL/GenBank/DDBJ whole genome shotgun (WGS) entry which is preliminary data.</text>
</comment>